<proteinExistence type="predicted"/>
<evidence type="ECO:0000313" key="2">
    <source>
        <dbReference type="Proteomes" id="UP000308600"/>
    </source>
</evidence>
<reference evidence="1 2" key="1">
    <citation type="journal article" date="2019" name="Nat. Ecol. Evol.">
        <title>Megaphylogeny resolves global patterns of mushroom evolution.</title>
        <authorList>
            <person name="Varga T."/>
            <person name="Krizsan K."/>
            <person name="Foldi C."/>
            <person name="Dima B."/>
            <person name="Sanchez-Garcia M."/>
            <person name="Sanchez-Ramirez S."/>
            <person name="Szollosi G.J."/>
            <person name="Szarkandi J.G."/>
            <person name="Papp V."/>
            <person name="Albert L."/>
            <person name="Andreopoulos W."/>
            <person name="Angelini C."/>
            <person name="Antonin V."/>
            <person name="Barry K.W."/>
            <person name="Bougher N.L."/>
            <person name="Buchanan P."/>
            <person name="Buyck B."/>
            <person name="Bense V."/>
            <person name="Catcheside P."/>
            <person name="Chovatia M."/>
            <person name="Cooper J."/>
            <person name="Damon W."/>
            <person name="Desjardin D."/>
            <person name="Finy P."/>
            <person name="Geml J."/>
            <person name="Haridas S."/>
            <person name="Hughes K."/>
            <person name="Justo A."/>
            <person name="Karasinski D."/>
            <person name="Kautmanova I."/>
            <person name="Kiss B."/>
            <person name="Kocsube S."/>
            <person name="Kotiranta H."/>
            <person name="LaButti K.M."/>
            <person name="Lechner B.E."/>
            <person name="Liimatainen K."/>
            <person name="Lipzen A."/>
            <person name="Lukacs Z."/>
            <person name="Mihaltcheva S."/>
            <person name="Morgado L.N."/>
            <person name="Niskanen T."/>
            <person name="Noordeloos M.E."/>
            <person name="Ohm R.A."/>
            <person name="Ortiz-Santana B."/>
            <person name="Ovrebo C."/>
            <person name="Racz N."/>
            <person name="Riley R."/>
            <person name="Savchenko A."/>
            <person name="Shiryaev A."/>
            <person name="Soop K."/>
            <person name="Spirin V."/>
            <person name="Szebenyi C."/>
            <person name="Tomsovsky M."/>
            <person name="Tulloss R.E."/>
            <person name="Uehling J."/>
            <person name="Grigoriev I.V."/>
            <person name="Vagvolgyi C."/>
            <person name="Papp T."/>
            <person name="Martin F.M."/>
            <person name="Miettinen O."/>
            <person name="Hibbett D.S."/>
            <person name="Nagy L.G."/>
        </authorList>
    </citation>
    <scope>NUCLEOTIDE SEQUENCE [LARGE SCALE GENOMIC DNA]</scope>
    <source>
        <strain evidence="1 2">NL-1719</strain>
    </source>
</reference>
<name>A0ACD3A675_9AGAR</name>
<accession>A0ACD3A675</accession>
<organism evidence="1 2">
    <name type="scientific">Pluteus cervinus</name>
    <dbReference type="NCBI Taxonomy" id="181527"/>
    <lineage>
        <taxon>Eukaryota</taxon>
        <taxon>Fungi</taxon>
        <taxon>Dikarya</taxon>
        <taxon>Basidiomycota</taxon>
        <taxon>Agaricomycotina</taxon>
        <taxon>Agaricomycetes</taxon>
        <taxon>Agaricomycetidae</taxon>
        <taxon>Agaricales</taxon>
        <taxon>Pluteineae</taxon>
        <taxon>Pluteaceae</taxon>
        <taxon>Pluteus</taxon>
    </lineage>
</organism>
<sequence>MSTAHEDEVFKLTLVSNRDDQVILRPFDGVVAALLDDGVHFVTSPNQPLIPAPPFGERSVCRCTDGRFGADDYTQWPQPYCANTPHYACIPRKIDTAPNNVMWRDFKEPDWSVAGSRVGGFSSQFGRVRSGLIQDLHAAINPLLVRARHALNQQSDHQKNDLLTTLIQALTTGLSVVEFTARSYFDMKYAFRATQRLWLELFALLDYNETFRPRMDGLVSVPPNTEVARTIGVFISSHNVAFVYHRARLPFWFVEKRASFTDQNILVVTNLIRPDSIIYTSSAGGPLSYVSVGEHAVWSKFRAIQTADARTILSNDPSRPSTISAQHPPSTAATLNHPSSSNLPIPSSSSPPSLPSNKQHHLLSHTPNYQKSRRSQSQSHHSKPVVQNKPPGQYIFDANRSSLIEFLFSSIQQYSTPDASQTTLLSLYNLILE</sequence>
<keyword evidence="2" id="KW-1185">Reference proteome</keyword>
<dbReference type="EMBL" id="ML208701">
    <property type="protein sequence ID" value="TFK61046.1"/>
    <property type="molecule type" value="Genomic_DNA"/>
</dbReference>
<gene>
    <name evidence="1" type="ORF">BDN72DRAFT_904457</name>
</gene>
<dbReference type="Proteomes" id="UP000308600">
    <property type="component" value="Unassembled WGS sequence"/>
</dbReference>
<protein>
    <submittedName>
        <fullName evidence="1">Uncharacterized protein</fullName>
    </submittedName>
</protein>
<evidence type="ECO:0000313" key="1">
    <source>
        <dbReference type="EMBL" id="TFK61046.1"/>
    </source>
</evidence>